<keyword evidence="1" id="KW-0732">Signal</keyword>
<accession>A0A919AXU9</accession>
<evidence type="ECO:0000313" key="2">
    <source>
        <dbReference type="EMBL" id="GHF30306.1"/>
    </source>
</evidence>
<organism evidence="2 3">
    <name type="scientific">Streptomyces mashuensis</name>
    <dbReference type="NCBI Taxonomy" id="33904"/>
    <lineage>
        <taxon>Bacteria</taxon>
        <taxon>Bacillati</taxon>
        <taxon>Actinomycetota</taxon>
        <taxon>Actinomycetes</taxon>
        <taxon>Kitasatosporales</taxon>
        <taxon>Streptomycetaceae</taxon>
        <taxon>Streptomyces</taxon>
    </lineage>
</organism>
<evidence type="ECO:0008006" key="4">
    <source>
        <dbReference type="Google" id="ProtNLM"/>
    </source>
</evidence>
<feature type="chain" id="PRO_5037548662" description="Secreted protein" evidence="1">
    <location>
        <begin position="25"/>
        <end position="65"/>
    </location>
</feature>
<protein>
    <recommendedName>
        <fullName evidence="4">Secreted protein</fullName>
    </recommendedName>
</protein>
<keyword evidence="3" id="KW-1185">Reference proteome</keyword>
<reference evidence="2" key="2">
    <citation type="submission" date="2020-09" db="EMBL/GenBank/DDBJ databases">
        <authorList>
            <person name="Sun Q."/>
            <person name="Ohkuma M."/>
        </authorList>
    </citation>
    <scope>NUCLEOTIDE SEQUENCE</scope>
    <source>
        <strain evidence="2">JCM 4059</strain>
    </source>
</reference>
<proteinExistence type="predicted"/>
<gene>
    <name evidence="2" type="ORF">GCM10010218_09500</name>
</gene>
<sequence>MRRTAAILLGALAFLGGLAAPAPADPPSSDHESTRVLPVNIKALTTDTHAGATPGTNALLPVTLG</sequence>
<name>A0A919AXU9_9ACTN</name>
<dbReference type="AlphaFoldDB" id="A0A919AXU9"/>
<reference evidence="2" key="1">
    <citation type="journal article" date="2014" name="Int. J. Syst. Evol. Microbiol.">
        <title>Complete genome sequence of Corynebacterium casei LMG S-19264T (=DSM 44701T), isolated from a smear-ripened cheese.</title>
        <authorList>
            <consortium name="US DOE Joint Genome Institute (JGI-PGF)"/>
            <person name="Walter F."/>
            <person name="Albersmeier A."/>
            <person name="Kalinowski J."/>
            <person name="Ruckert C."/>
        </authorList>
    </citation>
    <scope>NUCLEOTIDE SEQUENCE</scope>
    <source>
        <strain evidence="2">JCM 4059</strain>
    </source>
</reference>
<comment type="caution">
    <text evidence="2">The sequence shown here is derived from an EMBL/GenBank/DDBJ whole genome shotgun (WGS) entry which is preliminary data.</text>
</comment>
<dbReference type="Proteomes" id="UP000638313">
    <property type="component" value="Unassembled WGS sequence"/>
</dbReference>
<evidence type="ECO:0000313" key="3">
    <source>
        <dbReference type="Proteomes" id="UP000638313"/>
    </source>
</evidence>
<dbReference type="EMBL" id="BNBD01000001">
    <property type="protein sequence ID" value="GHF30306.1"/>
    <property type="molecule type" value="Genomic_DNA"/>
</dbReference>
<evidence type="ECO:0000256" key="1">
    <source>
        <dbReference type="SAM" id="SignalP"/>
    </source>
</evidence>
<dbReference type="RefSeq" id="WP_190128054.1">
    <property type="nucleotide sequence ID" value="NZ_BNBD01000001.1"/>
</dbReference>
<feature type="signal peptide" evidence="1">
    <location>
        <begin position="1"/>
        <end position="24"/>
    </location>
</feature>